<dbReference type="WBParaSite" id="MBELARI_LOCUS11848">
    <property type="protein sequence ID" value="MBELARI_LOCUS11848"/>
    <property type="gene ID" value="MBELARI_LOCUS11848"/>
</dbReference>
<organism evidence="2 3">
    <name type="scientific">Mesorhabditis belari</name>
    <dbReference type="NCBI Taxonomy" id="2138241"/>
    <lineage>
        <taxon>Eukaryota</taxon>
        <taxon>Metazoa</taxon>
        <taxon>Ecdysozoa</taxon>
        <taxon>Nematoda</taxon>
        <taxon>Chromadorea</taxon>
        <taxon>Rhabditida</taxon>
        <taxon>Rhabditina</taxon>
        <taxon>Rhabditomorpha</taxon>
        <taxon>Rhabditoidea</taxon>
        <taxon>Rhabditidae</taxon>
        <taxon>Mesorhabditinae</taxon>
        <taxon>Mesorhabditis</taxon>
    </lineage>
</organism>
<dbReference type="Proteomes" id="UP000887575">
    <property type="component" value="Unassembled WGS sequence"/>
</dbReference>
<reference evidence="3" key="1">
    <citation type="submission" date="2024-02" db="UniProtKB">
        <authorList>
            <consortium name="WormBaseParasite"/>
        </authorList>
    </citation>
    <scope>IDENTIFICATION</scope>
</reference>
<sequence>MVEEGNDWDEQLNNDRLMTFAELALSTVEADGEGDGEPEPLIETERNRRRLDPTRKASTRAKFGRTREMNQYG</sequence>
<dbReference type="AlphaFoldDB" id="A0AAF3ECZ5"/>
<evidence type="ECO:0000256" key="1">
    <source>
        <dbReference type="SAM" id="MobiDB-lite"/>
    </source>
</evidence>
<proteinExistence type="predicted"/>
<feature type="compositionally biased region" description="Basic and acidic residues" evidence="1">
    <location>
        <begin position="43"/>
        <end position="55"/>
    </location>
</feature>
<evidence type="ECO:0000313" key="2">
    <source>
        <dbReference type="Proteomes" id="UP000887575"/>
    </source>
</evidence>
<evidence type="ECO:0000313" key="3">
    <source>
        <dbReference type="WBParaSite" id="MBELARI_LOCUS11848"/>
    </source>
</evidence>
<feature type="region of interest" description="Disordered" evidence="1">
    <location>
        <begin position="27"/>
        <end position="73"/>
    </location>
</feature>
<accession>A0AAF3ECZ5</accession>
<name>A0AAF3ECZ5_9BILA</name>
<keyword evidence="2" id="KW-1185">Reference proteome</keyword>
<feature type="compositionally biased region" description="Acidic residues" evidence="1">
    <location>
        <begin position="30"/>
        <end position="42"/>
    </location>
</feature>
<protein>
    <submittedName>
        <fullName evidence="3">Uncharacterized protein</fullName>
    </submittedName>
</protein>